<gene>
    <name evidence="2" type="ORF">JN12_02099</name>
</gene>
<evidence type="ECO:0008006" key="4">
    <source>
        <dbReference type="Google" id="ProtNLM"/>
    </source>
</evidence>
<evidence type="ECO:0000313" key="2">
    <source>
        <dbReference type="EMBL" id="TWJ19152.1"/>
    </source>
</evidence>
<sequence>MNRQRLLLVLLLSFAVSVIYSYSKYPRQKTVDKLTFTPGKVSRPAPAKADNKIDDSRILLALLDERRAVGVSYRKNLFRPLFRDETRIVPFPPPPPKPLPSLPPPPPPAAATVAPPAAAEPTPVQRDMARFTFLGFMKKDGKKTIFLSSNKEIFVVKKGDRITGKYEVANVTDDLLTINALGDGGQIIIPLIENKPLSAPRK</sequence>
<evidence type="ECO:0000313" key="3">
    <source>
        <dbReference type="Proteomes" id="UP000319449"/>
    </source>
</evidence>
<reference evidence="2 3" key="1">
    <citation type="submission" date="2019-07" db="EMBL/GenBank/DDBJ databases">
        <title>Genomic Encyclopedia of Archaeal and Bacterial Type Strains, Phase II (KMG-II): from individual species to whole genera.</title>
        <authorList>
            <person name="Goeker M."/>
        </authorList>
    </citation>
    <scope>NUCLEOTIDE SEQUENCE [LARGE SCALE GENOMIC DNA]</scope>
    <source>
        <strain evidence="2 3">ATCC BAA-1139</strain>
    </source>
</reference>
<comment type="caution">
    <text evidence="2">The sequence shown here is derived from an EMBL/GenBank/DDBJ whole genome shotgun (WGS) entry which is preliminary data.</text>
</comment>
<dbReference type="OrthoDB" id="5396647at2"/>
<evidence type="ECO:0000256" key="1">
    <source>
        <dbReference type="SAM" id="MobiDB-lite"/>
    </source>
</evidence>
<name>A0A562VMY1_9BACT</name>
<keyword evidence="3" id="KW-1185">Reference proteome</keyword>
<dbReference type="RefSeq" id="WP_145022326.1">
    <property type="nucleotide sequence ID" value="NZ_VLLN01000011.1"/>
</dbReference>
<feature type="compositionally biased region" description="Low complexity" evidence="1">
    <location>
        <begin position="110"/>
        <end position="122"/>
    </location>
</feature>
<feature type="region of interest" description="Disordered" evidence="1">
    <location>
        <begin position="92"/>
        <end position="122"/>
    </location>
</feature>
<dbReference type="Proteomes" id="UP000319449">
    <property type="component" value="Unassembled WGS sequence"/>
</dbReference>
<dbReference type="EMBL" id="VLLN01000011">
    <property type="protein sequence ID" value="TWJ19152.1"/>
    <property type="molecule type" value="Genomic_DNA"/>
</dbReference>
<organism evidence="2 3">
    <name type="scientific">Geobacter argillaceus</name>
    <dbReference type="NCBI Taxonomy" id="345631"/>
    <lineage>
        <taxon>Bacteria</taxon>
        <taxon>Pseudomonadati</taxon>
        <taxon>Thermodesulfobacteriota</taxon>
        <taxon>Desulfuromonadia</taxon>
        <taxon>Geobacterales</taxon>
        <taxon>Geobacteraceae</taxon>
        <taxon>Geobacter</taxon>
    </lineage>
</organism>
<feature type="compositionally biased region" description="Pro residues" evidence="1">
    <location>
        <begin position="92"/>
        <end position="109"/>
    </location>
</feature>
<dbReference type="AlphaFoldDB" id="A0A562VMY1"/>
<protein>
    <recommendedName>
        <fullName evidence="4">Type II secretion system protein PulP</fullName>
    </recommendedName>
</protein>
<accession>A0A562VMY1</accession>
<proteinExistence type="predicted"/>